<evidence type="ECO:0000256" key="1">
    <source>
        <dbReference type="SAM" id="Phobius"/>
    </source>
</evidence>
<proteinExistence type="predicted"/>
<accession>A0A411HEI8</accession>
<organism evidence="2 3">
    <name type="scientific">Pseudolysobacter antarcticus</name>
    <dbReference type="NCBI Taxonomy" id="2511995"/>
    <lineage>
        <taxon>Bacteria</taxon>
        <taxon>Pseudomonadati</taxon>
        <taxon>Pseudomonadota</taxon>
        <taxon>Gammaproteobacteria</taxon>
        <taxon>Lysobacterales</taxon>
        <taxon>Rhodanobacteraceae</taxon>
        <taxon>Pseudolysobacter</taxon>
    </lineage>
</organism>
<gene>
    <name evidence="2" type="ORF">ELE36_00095</name>
</gene>
<reference evidence="2 3" key="1">
    <citation type="submission" date="2019-01" db="EMBL/GenBank/DDBJ databases">
        <title>Pseudolysobacter antarctica gen. nov., sp. nov., isolated from Fildes Peninsula, Antarctica.</title>
        <authorList>
            <person name="Wei Z."/>
            <person name="Peng F."/>
        </authorList>
    </citation>
    <scope>NUCLEOTIDE SEQUENCE [LARGE SCALE GENOMIC DNA]</scope>
    <source>
        <strain evidence="2 3">AQ6-296</strain>
        <plasmid evidence="2 3">unnamed1</plasmid>
    </source>
</reference>
<dbReference type="EMBL" id="CP035703">
    <property type="protein sequence ID" value="QBB68902.1"/>
    <property type="molecule type" value="Genomic_DNA"/>
</dbReference>
<feature type="transmembrane region" description="Helical" evidence="1">
    <location>
        <begin position="156"/>
        <end position="179"/>
    </location>
</feature>
<dbReference type="RefSeq" id="WP_129831153.1">
    <property type="nucleotide sequence ID" value="NZ_CP035703.1"/>
</dbReference>
<feature type="transmembrane region" description="Helical" evidence="1">
    <location>
        <begin position="71"/>
        <end position="95"/>
    </location>
</feature>
<evidence type="ECO:0000313" key="2">
    <source>
        <dbReference type="EMBL" id="QBB68902.1"/>
    </source>
</evidence>
<dbReference type="Proteomes" id="UP000291562">
    <property type="component" value="Plasmid unnamed1"/>
</dbReference>
<feature type="transmembrane region" description="Helical" evidence="1">
    <location>
        <begin position="116"/>
        <end position="136"/>
    </location>
</feature>
<name>A0A411HEI8_9GAMM</name>
<keyword evidence="3" id="KW-1185">Reference proteome</keyword>
<geneLocation type="plasmid" evidence="2">
    <name>unnamed1</name>
</geneLocation>
<feature type="transmembrane region" description="Helical" evidence="1">
    <location>
        <begin position="191"/>
        <end position="207"/>
    </location>
</feature>
<dbReference type="KEGG" id="xbc:ELE36_00095"/>
<protein>
    <submittedName>
        <fullName evidence="2">Uncharacterized protein</fullName>
    </submittedName>
</protein>
<sequence>MLAAILGALSAIVLGIAGNLLTPYVREFLRLPPEKEAPPLPTPSTTPQEPEDIEAIRARNRAQLHALVWQAYLYGVSFFFIYMAIYLPLSFAAPINGQLDLSHTRIRLDWIFAQENFATLAALFAVSLFAPLWLLAQTIAQGVAVIGRKFYYIGPYRFGAFATLSVALLSLVLAGHVIYLIYPNKSYTDSVLLPFIVFVGVGAFAASRK</sequence>
<dbReference type="AlphaFoldDB" id="A0A411HEI8"/>
<keyword evidence="2" id="KW-0614">Plasmid</keyword>
<evidence type="ECO:0000313" key="3">
    <source>
        <dbReference type="Proteomes" id="UP000291562"/>
    </source>
</evidence>
<keyword evidence="1" id="KW-1133">Transmembrane helix</keyword>
<keyword evidence="1" id="KW-0812">Transmembrane</keyword>
<keyword evidence="1" id="KW-0472">Membrane</keyword>